<organism evidence="4 5">
    <name type="scientific">Carnegiea gigantea</name>
    <dbReference type="NCBI Taxonomy" id="171969"/>
    <lineage>
        <taxon>Eukaryota</taxon>
        <taxon>Viridiplantae</taxon>
        <taxon>Streptophyta</taxon>
        <taxon>Embryophyta</taxon>
        <taxon>Tracheophyta</taxon>
        <taxon>Spermatophyta</taxon>
        <taxon>Magnoliopsida</taxon>
        <taxon>eudicotyledons</taxon>
        <taxon>Gunneridae</taxon>
        <taxon>Pentapetalae</taxon>
        <taxon>Caryophyllales</taxon>
        <taxon>Cactineae</taxon>
        <taxon>Cactaceae</taxon>
        <taxon>Cactoideae</taxon>
        <taxon>Echinocereeae</taxon>
        <taxon>Carnegiea</taxon>
    </lineage>
</organism>
<dbReference type="AlphaFoldDB" id="A0A9Q1KIG7"/>
<name>A0A9Q1KIG7_9CARY</name>
<sequence length="477" mass="53387">MPLDLHHSSQGIHLMPQLPPPQPTKAQPQSRPLRPLGRLLFATDHPGTRDSVVSAKNSFNGDEEARYQARLGVILFPEPYMGHQTLMLHLGNVLYSKGFSTTIIQTLPNFTFLFIEDALSKSESPPSDPLEIFHALNASCLDPFRVTLSRALEYAYEGNKPVACLISDPMWEFASAVADGFNLPRMALRTRGCWLFLFMTRCHFCAKRAASLSKVLLQFLRQTGTSSTHVRVNQETQLEEPFPELPSLKVKDLPLEAQHELMAKMVKETKSYSQGIICNTFKELEGSILDRVHENFHSVPIFPVGPLHKHSTGDTLAQEPSLISKEQFLEIAWELAESKQPFLWVVRPKFVNGSQSLLPEDFLEAVAGRAHIVTWTPQQQVLANPAIGGGAHDMSDQKMNDRRTTAVLGIGLLLEKGLERDEIKIAIRRLIVEKEGKEKRERSAGFRENTKLCLSVGGSSYENLDQLTKPCSIISQC</sequence>
<dbReference type="PANTHER" id="PTHR11926:SF1374">
    <property type="entry name" value="UDP-GLYCOSYLTRANSFERASE 76F1-RELATED"/>
    <property type="match status" value="1"/>
</dbReference>
<evidence type="ECO:0000256" key="2">
    <source>
        <dbReference type="ARBA" id="ARBA00022679"/>
    </source>
</evidence>
<dbReference type="SUPFAM" id="SSF53756">
    <property type="entry name" value="UDP-Glycosyltransferase/glycogen phosphorylase"/>
    <property type="match status" value="1"/>
</dbReference>
<evidence type="ECO:0000313" key="5">
    <source>
        <dbReference type="Proteomes" id="UP001153076"/>
    </source>
</evidence>
<dbReference type="Gene3D" id="3.40.50.2000">
    <property type="entry name" value="Glycogen Phosphorylase B"/>
    <property type="match status" value="4"/>
</dbReference>
<evidence type="ECO:0000256" key="3">
    <source>
        <dbReference type="SAM" id="MobiDB-lite"/>
    </source>
</evidence>
<evidence type="ECO:0000313" key="4">
    <source>
        <dbReference type="EMBL" id="KAJ8443857.1"/>
    </source>
</evidence>
<protein>
    <submittedName>
        <fullName evidence="4">Uncharacterized protein</fullName>
    </submittedName>
</protein>
<feature type="region of interest" description="Disordered" evidence="3">
    <location>
        <begin position="1"/>
        <end position="31"/>
    </location>
</feature>
<evidence type="ECO:0000256" key="1">
    <source>
        <dbReference type="ARBA" id="ARBA00009995"/>
    </source>
</evidence>
<comment type="similarity">
    <text evidence="1">Belongs to the UDP-glycosyltransferase family.</text>
</comment>
<dbReference type="InterPro" id="IPR002213">
    <property type="entry name" value="UDP_glucos_trans"/>
</dbReference>
<dbReference type="GO" id="GO:0080043">
    <property type="term" value="F:quercetin 3-O-glucosyltransferase activity"/>
    <property type="evidence" value="ECO:0007669"/>
    <property type="project" value="TreeGrafter"/>
</dbReference>
<dbReference type="EMBL" id="JAKOGI010000110">
    <property type="protein sequence ID" value="KAJ8443857.1"/>
    <property type="molecule type" value="Genomic_DNA"/>
</dbReference>
<reference evidence="4" key="1">
    <citation type="submission" date="2022-04" db="EMBL/GenBank/DDBJ databases">
        <title>Carnegiea gigantea Genome sequencing and assembly v2.</title>
        <authorList>
            <person name="Copetti D."/>
            <person name="Sanderson M.J."/>
            <person name="Burquez A."/>
            <person name="Wojciechowski M.F."/>
        </authorList>
    </citation>
    <scope>NUCLEOTIDE SEQUENCE</scope>
    <source>
        <strain evidence="4">SGP5-SGP5p</strain>
        <tissue evidence="4">Aerial part</tissue>
    </source>
</reference>
<keyword evidence="2" id="KW-0808">Transferase</keyword>
<keyword evidence="5" id="KW-1185">Reference proteome</keyword>
<dbReference type="PANTHER" id="PTHR11926">
    <property type="entry name" value="GLUCOSYL/GLUCURONOSYL TRANSFERASES"/>
    <property type="match status" value="1"/>
</dbReference>
<comment type="caution">
    <text evidence="4">The sequence shown here is derived from an EMBL/GenBank/DDBJ whole genome shotgun (WGS) entry which is preliminary data.</text>
</comment>
<dbReference type="GO" id="GO:0080044">
    <property type="term" value="F:quercetin 7-O-glucosyltransferase activity"/>
    <property type="evidence" value="ECO:0007669"/>
    <property type="project" value="TreeGrafter"/>
</dbReference>
<dbReference type="CDD" id="cd03784">
    <property type="entry name" value="GT1_Gtf-like"/>
    <property type="match status" value="1"/>
</dbReference>
<dbReference type="OrthoDB" id="5835829at2759"/>
<proteinExistence type="inferred from homology"/>
<accession>A0A9Q1KIG7</accession>
<gene>
    <name evidence="4" type="ORF">Cgig2_032681</name>
</gene>
<dbReference type="Proteomes" id="UP001153076">
    <property type="component" value="Unassembled WGS sequence"/>
</dbReference>